<name>A0A8H6LWW0_9AGAR</name>
<evidence type="ECO:0000313" key="1">
    <source>
        <dbReference type="EMBL" id="KAF6746958.1"/>
    </source>
</evidence>
<comment type="caution">
    <text evidence="1">The sequence shown here is derived from an EMBL/GenBank/DDBJ whole genome shotgun (WGS) entry which is preliminary data.</text>
</comment>
<organism evidence="1 2">
    <name type="scientific">Ephemerocybe angulata</name>
    <dbReference type="NCBI Taxonomy" id="980116"/>
    <lineage>
        <taxon>Eukaryota</taxon>
        <taxon>Fungi</taxon>
        <taxon>Dikarya</taxon>
        <taxon>Basidiomycota</taxon>
        <taxon>Agaricomycotina</taxon>
        <taxon>Agaricomycetes</taxon>
        <taxon>Agaricomycetidae</taxon>
        <taxon>Agaricales</taxon>
        <taxon>Agaricineae</taxon>
        <taxon>Psathyrellaceae</taxon>
        <taxon>Ephemerocybe</taxon>
    </lineage>
</organism>
<reference evidence="1 2" key="1">
    <citation type="submission" date="2020-07" db="EMBL/GenBank/DDBJ databases">
        <title>Comparative genomics of pyrophilous fungi reveals a link between fire events and developmental genes.</title>
        <authorList>
            <consortium name="DOE Joint Genome Institute"/>
            <person name="Steindorff A.S."/>
            <person name="Carver A."/>
            <person name="Calhoun S."/>
            <person name="Stillman K."/>
            <person name="Liu H."/>
            <person name="Lipzen A."/>
            <person name="Pangilinan J."/>
            <person name="Labutti K."/>
            <person name="Bruns T.D."/>
            <person name="Grigoriev I.V."/>
        </authorList>
    </citation>
    <scope>NUCLEOTIDE SEQUENCE [LARGE SCALE GENOMIC DNA]</scope>
    <source>
        <strain evidence="1 2">CBS 144469</strain>
    </source>
</reference>
<dbReference type="EMBL" id="JACGCI010000086">
    <property type="protein sequence ID" value="KAF6746958.1"/>
    <property type="molecule type" value="Genomic_DNA"/>
</dbReference>
<sequence length="198" mass="21756">MTIPPRAGFEECSWAGTGGANRHGGWSQNMGRPVLTGYDREIYLNRGLAAGEASSAPRAGPTPPKIRKTLYADCRELHHLTRVLGALRNLYADYWELHHLTRALGALRNLDADYWEVMLHGVPRVHTGPHYLNRGLAAGEASSAPRAGPTPPKIRKELSADCRELSLIGEASPPHLDAGYWEMMPHGDPRVYAGPHIK</sequence>
<proteinExistence type="predicted"/>
<gene>
    <name evidence="1" type="ORF">DFP72DRAFT_854809</name>
</gene>
<dbReference type="Proteomes" id="UP000521943">
    <property type="component" value="Unassembled WGS sequence"/>
</dbReference>
<keyword evidence="2" id="KW-1185">Reference proteome</keyword>
<protein>
    <submittedName>
        <fullName evidence="1">Uncharacterized protein</fullName>
    </submittedName>
</protein>
<evidence type="ECO:0000313" key="2">
    <source>
        <dbReference type="Proteomes" id="UP000521943"/>
    </source>
</evidence>
<dbReference type="AlphaFoldDB" id="A0A8H6LWW0"/>
<accession>A0A8H6LWW0</accession>